<dbReference type="InterPro" id="IPR002347">
    <property type="entry name" value="SDR_fam"/>
</dbReference>
<evidence type="ECO:0000256" key="2">
    <source>
        <dbReference type="ARBA" id="ARBA00023002"/>
    </source>
</evidence>
<dbReference type="PRINTS" id="PR00081">
    <property type="entry name" value="GDHRDH"/>
</dbReference>
<dbReference type="AlphaFoldDB" id="A0A9W6LTM9"/>
<dbReference type="InterPro" id="IPR020904">
    <property type="entry name" value="Sc_DH/Rdtase_CS"/>
</dbReference>
<dbReference type="PANTHER" id="PTHR44196">
    <property type="entry name" value="DEHYDROGENASE/REDUCTASE SDR FAMILY MEMBER 7B"/>
    <property type="match status" value="1"/>
</dbReference>
<comment type="similarity">
    <text evidence="1 3">Belongs to the short-chain dehydrogenases/reductases (SDR) family.</text>
</comment>
<evidence type="ECO:0000256" key="5">
    <source>
        <dbReference type="SAM" id="Phobius"/>
    </source>
</evidence>
<reference evidence="7" key="1">
    <citation type="journal article" date="2023" name="Int. J. Syst. Evol. Microbiol.">
        <title>Methylocystis iwaonis sp. nov., a type II methane-oxidizing bacterium from surface soil of a rice paddy field in Japan, and emended description of the genus Methylocystis (ex Whittenbury et al. 1970) Bowman et al. 1993.</title>
        <authorList>
            <person name="Kaise H."/>
            <person name="Sawadogo J.B."/>
            <person name="Alam M.S."/>
            <person name="Ueno C."/>
            <person name="Dianou D."/>
            <person name="Shinjo R."/>
            <person name="Asakawa S."/>
        </authorList>
    </citation>
    <scope>NUCLEOTIDE SEQUENCE</scope>
    <source>
        <strain evidence="7">LMG27198</strain>
    </source>
</reference>
<evidence type="ECO:0000259" key="6">
    <source>
        <dbReference type="SMART" id="SM00822"/>
    </source>
</evidence>
<dbReference type="InterPro" id="IPR057326">
    <property type="entry name" value="KR_dom"/>
</dbReference>
<keyword evidence="5" id="KW-1133">Transmembrane helix</keyword>
<feature type="domain" description="Ketoreductase" evidence="6">
    <location>
        <begin position="11"/>
        <end position="204"/>
    </location>
</feature>
<comment type="caution">
    <text evidence="7">The sequence shown here is derived from an EMBL/GenBank/DDBJ whole genome shotgun (WGS) entry which is preliminary data.</text>
</comment>
<dbReference type="GO" id="GO:0016491">
    <property type="term" value="F:oxidoreductase activity"/>
    <property type="evidence" value="ECO:0007669"/>
    <property type="project" value="UniProtKB-KW"/>
</dbReference>
<dbReference type="GO" id="GO:0016020">
    <property type="term" value="C:membrane"/>
    <property type="evidence" value="ECO:0007669"/>
    <property type="project" value="TreeGrafter"/>
</dbReference>
<keyword evidence="5" id="KW-0472">Membrane</keyword>
<proteinExistence type="inferred from homology"/>
<dbReference type="PROSITE" id="PS00061">
    <property type="entry name" value="ADH_SHORT"/>
    <property type="match status" value="1"/>
</dbReference>
<gene>
    <name evidence="7" type="ORF">LMG27198_38870</name>
</gene>
<feature type="region of interest" description="Disordered" evidence="4">
    <location>
        <begin position="273"/>
        <end position="292"/>
    </location>
</feature>
<evidence type="ECO:0000313" key="7">
    <source>
        <dbReference type="EMBL" id="GLI94895.1"/>
    </source>
</evidence>
<dbReference type="PANTHER" id="PTHR44196:SF1">
    <property type="entry name" value="DEHYDROGENASE_REDUCTASE SDR FAMILY MEMBER 7B"/>
    <property type="match status" value="1"/>
</dbReference>
<dbReference type="Gene3D" id="3.40.50.720">
    <property type="entry name" value="NAD(P)-binding Rossmann-like Domain"/>
    <property type="match status" value="1"/>
</dbReference>
<keyword evidence="2" id="KW-0560">Oxidoreductase</keyword>
<dbReference type="PRINTS" id="PR00080">
    <property type="entry name" value="SDRFAMILY"/>
</dbReference>
<keyword evidence="8" id="KW-1185">Reference proteome</keyword>
<dbReference type="SMART" id="SM00822">
    <property type="entry name" value="PKS_KR"/>
    <property type="match status" value="1"/>
</dbReference>
<dbReference type="InterPro" id="IPR036291">
    <property type="entry name" value="NAD(P)-bd_dom_sf"/>
</dbReference>
<dbReference type="NCBIfam" id="NF005495">
    <property type="entry name" value="PRK07109.1"/>
    <property type="match status" value="1"/>
</dbReference>
<keyword evidence="5" id="KW-0812">Transmembrane</keyword>
<dbReference type="RefSeq" id="WP_281805169.1">
    <property type="nucleotide sequence ID" value="NZ_BSEC01000001.1"/>
</dbReference>
<feature type="transmembrane region" description="Helical" evidence="5">
    <location>
        <begin position="313"/>
        <end position="333"/>
    </location>
</feature>
<evidence type="ECO:0000256" key="3">
    <source>
        <dbReference type="RuleBase" id="RU000363"/>
    </source>
</evidence>
<evidence type="ECO:0000256" key="4">
    <source>
        <dbReference type="SAM" id="MobiDB-lite"/>
    </source>
</evidence>
<accession>A0A9W6LTM9</accession>
<name>A0A9W6LTM9_9HYPH</name>
<dbReference type="SUPFAM" id="SSF51735">
    <property type="entry name" value="NAD(P)-binding Rossmann-fold domains"/>
    <property type="match status" value="1"/>
</dbReference>
<evidence type="ECO:0000256" key="1">
    <source>
        <dbReference type="ARBA" id="ARBA00006484"/>
    </source>
</evidence>
<sequence length="347" mass="37154">MSSASSTGDAPVAVVTGASAGVGRATAVAFARRGYRVALLARSPEGLEGAFDEVARAGGAPFELVTDVSRPDDVFAAADAVIARWGRIHVWVNDAMETAVGPVDMITPEEFRRVTEVTYLGVVHGTLAALRHMRERDEGHIIQIGSALAYRAIPLQSAYCAAKFAIRGFTDSLRAELIHDKSRIRLTMVQLPGVNTPQFDWSHMHFTRRHQPIGDVYEPEAVARAVVGAVAARRAPRELWLGAPTVASIVAQMIAPGRLDRYLARNAFEQQISNDPVRPGDPDELLGPDHRDHGARGRFTAVAKDRMIVLDPFYLRGGVIAAGIGALAGAFLLGRASRAGAGKAAAR</sequence>
<protein>
    <submittedName>
        <fullName evidence="7">Short-chain dehydrogenase</fullName>
    </submittedName>
</protein>
<organism evidence="7 8">
    <name type="scientific">Methylocystis echinoides</name>
    <dbReference type="NCBI Taxonomy" id="29468"/>
    <lineage>
        <taxon>Bacteria</taxon>
        <taxon>Pseudomonadati</taxon>
        <taxon>Pseudomonadota</taxon>
        <taxon>Alphaproteobacteria</taxon>
        <taxon>Hyphomicrobiales</taxon>
        <taxon>Methylocystaceae</taxon>
        <taxon>Methylocystis</taxon>
    </lineage>
</organism>
<dbReference type="Proteomes" id="UP001144323">
    <property type="component" value="Unassembled WGS sequence"/>
</dbReference>
<dbReference type="EMBL" id="BSEC01000001">
    <property type="protein sequence ID" value="GLI94895.1"/>
    <property type="molecule type" value="Genomic_DNA"/>
</dbReference>
<dbReference type="Pfam" id="PF00106">
    <property type="entry name" value="adh_short"/>
    <property type="match status" value="1"/>
</dbReference>
<evidence type="ECO:0000313" key="8">
    <source>
        <dbReference type="Proteomes" id="UP001144323"/>
    </source>
</evidence>